<gene>
    <name evidence="2" type="ORF">E0L21_15735</name>
</gene>
<evidence type="ECO:0000256" key="1">
    <source>
        <dbReference type="SAM" id="Phobius"/>
    </source>
</evidence>
<dbReference type="AlphaFoldDB" id="A0A4R0GZ12"/>
<evidence type="ECO:0000313" key="3">
    <source>
        <dbReference type="Proteomes" id="UP000291793"/>
    </source>
</evidence>
<keyword evidence="1" id="KW-0812">Transmembrane</keyword>
<dbReference type="RefSeq" id="WP_131411092.1">
    <property type="nucleotide sequence ID" value="NZ_SJOP01000014.1"/>
</dbReference>
<sequence length="177" mass="19978">MKGIGNKLSLVFISGILPLFFILALITPLWLYFSGESFFISSMLKFADMQPESLPVTSVSPLHQLLLLIILYFPVGLFAFAIWQGIQVMRLVGKRQILNLALARCVRNIALMMLSLGFVLPVCRFLIPLVVWWPEKYYQVTVLIGDVILLLTGGLLFVTFHAMLAGIKAEEETREFI</sequence>
<feature type="transmembrane region" description="Helical" evidence="1">
    <location>
        <begin position="109"/>
        <end position="131"/>
    </location>
</feature>
<keyword evidence="1" id="KW-0472">Membrane</keyword>
<organism evidence="2 3">
    <name type="scientific">Kosakonia quasisacchari</name>
    <dbReference type="NCBI Taxonomy" id="2529380"/>
    <lineage>
        <taxon>Bacteria</taxon>
        <taxon>Pseudomonadati</taxon>
        <taxon>Pseudomonadota</taxon>
        <taxon>Gammaproteobacteria</taxon>
        <taxon>Enterobacterales</taxon>
        <taxon>Enterobacteriaceae</taxon>
        <taxon>Kosakonia</taxon>
    </lineage>
</organism>
<name>A0A4R0GZ12_9ENTR</name>
<accession>A0A4R0GZ12</accession>
<reference evidence="2 3" key="1">
    <citation type="submission" date="2019-02" db="EMBL/GenBank/DDBJ databases">
        <title>The draft genome of Kosakonia quasisacchari strain WCHKQ120001.</title>
        <authorList>
            <person name="Wang C."/>
            <person name="Feng Y."/>
            <person name="Zong Z."/>
        </authorList>
    </citation>
    <scope>NUCLEOTIDE SEQUENCE [LARGE SCALE GENOMIC DNA]</scope>
    <source>
        <strain evidence="2 3">WCHKQ120001</strain>
    </source>
</reference>
<evidence type="ECO:0000313" key="2">
    <source>
        <dbReference type="EMBL" id="TCC03445.1"/>
    </source>
</evidence>
<comment type="caution">
    <text evidence="2">The sequence shown here is derived from an EMBL/GenBank/DDBJ whole genome shotgun (WGS) entry which is preliminary data.</text>
</comment>
<dbReference type="Proteomes" id="UP000291793">
    <property type="component" value="Unassembled WGS sequence"/>
</dbReference>
<dbReference type="OrthoDB" id="6630826at2"/>
<keyword evidence="1" id="KW-1133">Transmembrane helix</keyword>
<protein>
    <submittedName>
        <fullName evidence="2">DUF2975 domain-containing protein</fullName>
    </submittedName>
</protein>
<keyword evidence="3" id="KW-1185">Reference proteome</keyword>
<feature type="transmembrane region" description="Helical" evidence="1">
    <location>
        <begin position="65"/>
        <end position="88"/>
    </location>
</feature>
<dbReference type="EMBL" id="SJOP01000014">
    <property type="protein sequence ID" value="TCC03445.1"/>
    <property type="molecule type" value="Genomic_DNA"/>
</dbReference>
<proteinExistence type="predicted"/>
<feature type="transmembrane region" description="Helical" evidence="1">
    <location>
        <begin position="12"/>
        <end position="33"/>
    </location>
</feature>
<feature type="transmembrane region" description="Helical" evidence="1">
    <location>
        <begin position="137"/>
        <end position="158"/>
    </location>
</feature>